<sequence length="233" mass="25041">MTSLHARIVGEIEADILSGALAAGARLPVEQELMLRYDCSRMTVSKALGELARRGLIDRRKRAGTFVQRPRVHSVVLDIPDLAQEVAARGQAYAYRLVERRIRPPRDAAERALAGAGALLQIDGVHLADGLPLAAEQRLVSLASVPEAADETFDHVAPGGWLLHHVPWTEAETRIAAAGAEGAVAAQLRVAAGTACLVIERTTWRGDAGVTFVRQHFLGAHYDLVARFGPGAR</sequence>
<dbReference type="PANTHER" id="PTHR44846">
    <property type="entry name" value="MANNOSYL-D-GLYCERATE TRANSPORT/METABOLISM SYSTEM REPRESSOR MNGR-RELATED"/>
    <property type="match status" value="1"/>
</dbReference>
<keyword evidence="2" id="KW-0238">DNA-binding</keyword>
<accession>A0AA42CQH3</accession>
<dbReference type="RefSeq" id="WP_179513166.1">
    <property type="nucleotide sequence ID" value="NZ_JANFAU010000012.1"/>
</dbReference>
<dbReference type="SMART" id="SM00866">
    <property type="entry name" value="UTRA"/>
    <property type="match status" value="1"/>
</dbReference>
<dbReference type="InterPro" id="IPR036388">
    <property type="entry name" value="WH-like_DNA-bd_sf"/>
</dbReference>
<keyword evidence="6" id="KW-1185">Reference proteome</keyword>
<dbReference type="GO" id="GO:0003700">
    <property type="term" value="F:DNA-binding transcription factor activity"/>
    <property type="evidence" value="ECO:0007669"/>
    <property type="project" value="InterPro"/>
</dbReference>
<dbReference type="Pfam" id="PF00392">
    <property type="entry name" value="GntR"/>
    <property type="match status" value="1"/>
</dbReference>
<dbReference type="PRINTS" id="PR00035">
    <property type="entry name" value="HTHGNTR"/>
</dbReference>
<feature type="domain" description="HTH gntR-type" evidence="4">
    <location>
        <begin position="2"/>
        <end position="70"/>
    </location>
</feature>
<comment type="caution">
    <text evidence="5">The sequence shown here is derived from an EMBL/GenBank/DDBJ whole genome shotgun (WGS) entry which is preliminary data.</text>
</comment>
<dbReference type="AlphaFoldDB" id="A0AA42CQH3"/>
<dbReference type="InterPro" id="IPR011663">
    <property type="entry name" value="UTRA"/>
</dbReference>
<dbReference type="InterPro" id="IPR036390">
    <property type="entry name" value="WH_DNA-bd_sf"/>
</dbReference>
<organism evidence="5 6">
    <name type="scientific">Sphingomonas lycopersici</name>
    <dbReference type="NCBI Taxonomy" id="2951807"/>
    <lineage>
        <taxon>Bacteria</taxon>
        <taxon>Pseudomonadati</taxon>
        <taxon>Pseudomonadota</taxon>
        <taxon>Alphaproteobacteria</taxon>
        <taxon>Sphingomonadales</taxon>
        <taxon>Sphingomonadaceae</taxon>
        <taxon>Sphingomonas</taxon>
    </lineage>
</organism>
<keyword evidence="3" id="KW-0804">Transcription</keyword>
<dbReference type="PROSITE" id="PS50949">
    <property type="entry name" value="HTH_GNTR"/>
    <property type="match status" value="1"/>
</dbReference>
<name>A0AA42CQH3_9SPHN</name>
<dbReference type="Proteomes" id="UP001165565">
    <property type="component" value="Unassembled WGS sequence"/>
</dbReference>
<keyword evidence="1" id="KW-0805">Transcription regulation</keyword>
<proteinExistence type="predicted"/>
<evidence type="ECO:0000313" key="6">
    <source>
        <dbReference type="Proteomes" id="UP001165565"/>
    </source>
</evidence>
<dbReference type="GO" id="GO:0003677">
    <property type="term" value="F:DNA binding"/>
    <property type="evidence" value="ECO:0007669"/>
    <property type="project" value="UniProtKB-KW"/>
</dbReference>
<dbReference type="Gene3D" id="1.10.10.10">
    <property type="entry name" value="Winged helix-like DNA-binding domain superfamily/Winged helix DNA-binding domain"/>
    <property type="match status" value="1"/>
</dbReference>
<dbReference type="Pfam" id="PF07702">
    <property type="entry name" value="UTRA"/>
    <property type="match status" value="1"/>
</dbReference>
<protein>
    <submittedName>
        <fullName evidence="5">UTRA domain-containing protein</fullName>
    </submittedName>
</protein>
<dbReference type="InterPro" id="IPR000524">
    <property type="entry name" value="Tscrpt_reg_HTH_GntR"/>
</dbReference>
<dbReference type="SMART" id="SM00345">
    <property type="entry name" value="HTH_GNTR"/>
    <property type="match status" value="1"/>
</dbReference>
<dbReference type="InterPro" id="IPR028978">
    <property type="entry name" value="Chorismate_lyase_/UTRA_dom_sf"/>
</dbReference>
<dbReference type="PANTHER" id="PTHR44846:SF16">
    <property type="entry name" value="TRANSCRIPTIONAL REGULATOR PHNF-RELATED"/>
    <property type="match status" value="1"/>
</dbReference>
<evidence type="ECO:0000256" key="1">
    <source>
        <dbReference type="ARBA" id="ARBA00023015"/>
    </source>
</evidence>
<dbReference type="InterPro" id="IPR050679">
    <property type="entry name" value="Bact_HTH_transcr_reg"/>
</dbReference>
<gene>
    <name evidence="5" type="ORF">NEE01_08980</name>
</gene>
<dbReference type="SUPFAM" id="SSF64288">
    <property type="entry name" value="Chorismate lyase-like"/>
    <property type="match status" value="1"/>
</dbReference>
<evidence type="ECO:0000256" key="3">
    <source>
        <dbReference type="ARBA" id="ARBA00023163"/>
    </source>
</evidence>
<evidence type="ECO:0000259" key="4">
    <source>
        <dbReference type="PROSITE" id="PS50949"/>
    </source>
</evidence>
<dbReference type="SUPFAM" id="SSF46785">
    <property type="entry name" value="Winged helix' DNA-binding domain"/>
    <property type="match status" value="1"/>
</dbReference>
<dbReference type="EMBL" id="JANFAV010000005">
    <property type="protein sequence ID" value="MCW6534917.1"/>
    <property type="molecule type" value="Genomic_DNA"/>
</dbReference>
<dbReference type="CDD" id="cd07377">
    <property type="entry name" value="WHTH_GntR"/>
    <property type="match status" value="1"/>
</dbReference>
<dbReference type="Gene3D" id="3.40.1410.10">
    <property type="entry name" value="Chorismate lyase-like"/>
    <property type="match status" value="1"/>
</dbReference>
<reference evidence="5" key="1">
    <citation type="submission" date="2022-06" db="EMBL/GenBank/DDBJ databases">
        <title>Sphingomonas sp. nov. isolated from rhizosphere soil of tomato.</title>
        <authorList>
            <person name="Dong H."/>
            <person name="Gao R."/>
        </authorList>
    </citation>
    <scope>NUCLEOTIDE SEQUENCE</scope>
    <source>
        <strain evidence="5">MMSM24</strain>
    </source>
</reference>
<evidence type="ECO:0000313" key="5">
    <source>
        <dbReference type="EMBL" id="MCW6534917.1"/>
    </source>
</evidence>
<evidence type="ECO:0000256" key="2">
    <source>
        <dbReference type="ARBA" id="ARBA00023125"/>
    </source>
</evidence>